<dbReference type="FunFam" id="3.40.50.300:FF:000541">
    <property type="entry name" value="Immunity related GTPase M"/>
    <property type="match status" value="1"/>
</dbReference>
<reference evidence="6" key="1">
    <citation type="submission" date="2025-08" db="UniProtKB">
        <authorList>
            <consortium name="Ensembl"/>
        </authorList>
    </citation>
    <scope>IDENTIFICATION</scope>
</reference>
<dbReference type="InterPro" id="IPR007743">
    <property type="entry name" value="Immunity-related_GTPase-like"/>
</dbReference>
<dbReference type="Pfam" id="PF05049">
    <property type="entry name" value="IIGP"/>
    <property type="match status" value="1"/>
</dbReference>
<keyword evidence="7" id="KW-1185">Reference proteome</keyword>
<evidence type="ECO:0000259" key="5">
    <source>
        <dbReference type="PROSITE" id="PS51716"/>
    </source>
</evidence>
<dbReference type="GeneTree" id="ENSGT00950000183007"/>
<dbReference type="InterPro" id="IPR051515">
    <property type="entry name" value="IRG"/>
</dbReference>
<comment type="similarity">
    <text evidence="1">Belongs to the TRAFAC class dynamin-like GTPase superfamily. IRG family.</text>
</comment>
<accession>A0A8D0BD78</accession>
<evidence type="ECO:0000256" key="1">
    <source>
        <dbReference type="ARBA" id="ARBA00005429"/>
    </source>
</evidence>
<keyword evidence="4" id="KW-0342">GTP-binding</keyword>
<dbReference type="AlphaFoldDB" id="A0A8D0BD78"/>
<evidence type="ECO:0000256" key="2">
    <source>
        <dbReference type="ARBA" id="ARBA00022741"/>
    </source>
</evidence>
<reference evidence="6" key="2">
    <citation type="submission" date="2025-09" db="UniProtKB">
        <authorList>
            <consortium name="Ensembl"/>
        </authorList>
    </citation>
    <scope>IDENTIFICATION</scope>
</reference>
<dbReference type="GO" id="GO:0005525">
    <property type="term" value="F:GTP binding"/>
    <property type="evidence" value="ECO:0007669"/>
    <property type="project" value="UniProtKB-KW"/>
</dbReference>
<dbReference type="GO" id="GO:0003924">
    <property type="term" value="F:GTPase activity"/>
    <property type="evidence" value="ECO:0007669"/>
    <property type="project" value="TreeGrafter"/>
</dbReference>
<dbReference type="PROSITE" id="PS51716">
    <property type="entry name" value="G_IRG"/>
    <property type="match status" value="1"/>
</dbReference>
<keyword evidence="2" id="KW-0547">Nucleotide-binding</keyword>
<organism evidence="6 7">
    <name type="scientific">Salvator merianae</name>
    <name type="common">Argentine black and white tegu</name>
    <name type="synonym">Tupinambis merianae</name>
    <dbReference type="NCBI Taxonomy" id="96440"/>
    <lineage>
        <taxon>Eukaryota</taxon>
        <taxon>Metazoa</taxon>
        <taxon>Chordata</taxon>
        <taxon>Craniata</taxon>
        <taxon>Vertebrata</taxon>
        <taxon>Euteleostomi</taxon>
        <taxon>Lepidosauria</taxon>
        <taxon>Squamata</taxon>
        <taxon>Bifurcata</taxon>
        <taxon>Unidentata</taxon>
        <taxon>Episquamata</taxon>
        <taxon>Laterata</taxon>
        <taxon>Teiioidea</taxon>
        <taxon>Teiidae</taxon>
        <taxon>Salvator</taxon>
    </lineage>
</organism>
<dbReference type="Gene3D" id="3.40.50.300">
    <property type="entry name" value="P-loop containing nucleotide triphosphate hydrolases"/>
    <property type="match status" value="1"/>
</dbReference>
<dbReference type="GO" id="GO:0016020">
    <property type="term" value="C:membrane"/>
    <property type="evidence" value="ECO:0007669"/>
    <property type="project" value="InterPro"/>
</dbReference>
<dbReference type="OMA" id="CEYNCAY"/>
<dbReference type="Ensembl" id="ENSSMRT00000007952.1">
    <property type="protein sequence ID" value="ENSSMRP00000006781.1"/>
    <property type="gene ID" value="ENSSMRG00000005499.1"/>
</dbReference>
<evidence type="ECO:0000256" key="4">
    <source>
        <dbReference type="ARBA" id="ARBA00023134"/>
    </source>
</evidence>
<dbReference type="SUPFAM" id="SSF52540">
    <property type="entry name" value="P-loop containing nucleoside triphosphate hydrolases"/>
    <property type="match status" value="1"/>
</dbReference>
<protein>
    <recommendedName>
        <fullName evidence="5">IRG-type G domain-containing protein</fullName>
    </recommendedName>
</protein>
<dbReference type="InterPro" id="IPR027417">
    <property type="entry name" value="P-loop_NTPase"/>
</dbReference>
<dbReference type="PANTHER" id="PTHR32341:SF17">
    <property type="entry name" value="IRG-TYPE G DOMAIN-CONTAINING PROTEIN"/>
    <property type="match status" value="1"/>
</dbReference>
<feature type="domain" description="IRG-type G" evidence="5">
    <location>
        <begin position="34"/>
        <end position="194"/>
    </location>
</feature>
<evidence type="ECO:0000313" key="7">
    <source>
        <dbReference type="Proteomes" id="UP000694421"/>
    </source>
</evidence>
<evidence type="ECO:0000256" key="3">
    <source>
        <dbReference type="ARBA" id="ARBA00022801"/>
    </source>
</evidence>
<proteinExistence type="inferred from homology"/>
<sequence>MPKDKINALIQSLKEPLQKLFADVQREMDLLHNARLDIAITGVSGAGKSSLVNALRGMNDGDEQAAKTGVIETTTQPTPYPYPPFPNFTLWDLPGIGTQTFKADKYVKQMNFKIYDFFIIVAQERFTENDVKLACEIKKMKKRLYYVRTKLDTSIDAERRKGKLNEQETLDEIRKYCEESLKKMTAILCQYSRA</sequence>
<dbReference type="Proteomes" id="UP000694421">
    <property type="component" value="Unplaced"/>
</dbReference>
<keyword evidence="3" id="KW-0378">Hydrolase</keyword>
<dbReference type="InterPro" id="IPR030385">
    <property type="entry name" value="G_IRG_dom"/>
</dbReference>
<dbReference type="PANTHER" id="PTHR32341">
    <property type="entry name" value="INTERFERON-INDUCIBLE GTPASE"/>
    <property type="match status" value="1"/>
</dbReference>
<name>A0A8D0BD78_SALMN</name>
<evidence type="ECO:0000313" key="6">
    <source>
        <dbReference type="Ensembl" id="ENSSMRP00000006781.1"/>
    </source>
</evidence>